<dbReference type="Proteomes" id="UP000825935">
    <property type="component" value="Chromosome 32"/>
</dbReference>
<proteinExistence type="predicted"/>
<dbReference type="InterPro" id="IPR000073">
    <property type="entry name" value="AB_hydrolase_1"/>
</dbReference>
<keyword evidence="3" id="KW-1185">Reference proteome</keyword>
<name>A0A8T2QS28_CERRI</name>
<dbReference type="EMBL" id="CM035437">
    <property type="protein sequence ID" value="KAH7286695.1"/>
    <property type="molecule type" value="Genomic_DNA"/>
</dbReference>
<organism evidence="2 3">
    <name type="scientific">Ceratopteris richardii</name>
    <name type="common">Triangle waterfern</name>
    <dbReference type="NCBI Taxonomy" id="49495"/>
    <lineage>
        <taxon>Eukaryota</taxon>
        <taxon>Viridiplantae</taxon>
        <taxon>Streptophyta</taxon>
        <taxon>Embryophyta</taxon>
        <taxon>Tracheophyta</taxon>
        <taxon>Polypodiopsida</taxon>
        <taxon>Polypodiidae</taxon>
        <taxon>Polypodiales</taxon>
        <taxon>Pteridineae</taxon>
        <taxon>Pteridaceae</taxon>
        <taxon>Parkerioideae</taxon>
        <taxon>Ceratopteris</taxon>
    </lineage>
</organism>
<dbReference type="GO" id="GO:0047746">
    <property type="term" value="F:chlorophyllase activity"/>
    <property type="evidence" value="ECO:0007669"/>
    <property type="project" value="TreeGrafter"/>
</dbReference>
<dbReference type="GO" id="GO:0009507">
    <property type="term" value="C:chloroplast"/>
    <property type="evidence" value="ECO:0007669"/>
    <property type="project" value="TreeGrafter"/>
</dbReference>
<dbReference type="EMBL" id="CM035437">
    <property type="protein sequence ID" value="KAH7286696.1"/>
    <property type="molecule type" value="Genomic_DNA"/>
</dbReference>
<comment type="caution">
    <text evidence="2">The sequence shown here is derived from an EMBL/GenBank/DDBJ whole genome shotgun (WGS) entry which is preliminary data.</text>
</comment>
<dbReference type="AlphaFoldDB" id="A0A8T2QS28"/>
<dbReference type="PANTHER" id="PTHR46438">
    <property type="entry name" value="ALPHA/BETA-HYDROLASES SUPERFAMILY PROTEIN"/>
    <property type="match status" value="1"/>
</dbReference>
<dbReference type="GO" id="GO:0015994">
    <property type="term" value="P:chlorophyll metabolic process"/>
    <property type="evidence" value="ECO:0007669"/>
    <property type="project" value="TreeGrafter"/>
</dbReference>
<reference evidence="2" key="1">
    <citation type="submission" date="2021-08" db="EMBL/GenBank/DDBJ databases">
        <title>WGS assembly of Ceratopteris richardii.</title>
        <authorList>
            <person name="Marchant D.B."/>
            <person name="Chen G."/>
            <person name="Jenkins J."/>
            <person name="Shu S."/>
            <person name="Leebens-Mack J."/>
            <person name="Grimwood J."/>
            <person name="Schmutz J."/>
            <person name="Soltis P."/>
            <person name="Soltis D."/>
            <person name="Chen Z.-H."/>
        </authorList>
    </citation>
    <scope>NUCLEOTIDE SEQUENCE</scope>
    <source>
        <strain evidence="2">Whitten #5841</strain>
        <tissue evidence="2">Leaf</tissue>
    </source>
</reference>
<evidence type="ECO:0000259" key="1">
    <source>
        <dbReference type="Pfam" id="PF12697"/>
    </source>
</evidence>
<evidence type="ECO:0000313" key="2">
    <source>
        <dbReference type="EMBL" id="KAH7286696.1"/>
    </source>
</evidence>
<accession>A0A8T2QS28</accession>
<dbReference type="InterPro" id="IPR029058">
    <property type="entry name" value="AB_hydrolase_fold"/>
</dbReference>
<feature type="domain" description="AB hydrolase-1" evidence="1">
    <location>
        <begin position="5"/>
        <end position="206"/>
    </location>
</feature>
<dbReference type="PANTHER" id="PTHR46438:SF9">
    <property type="entry name" value="AB HYDROLASE-1 DOMAIN-CONTAINING PROTEIN"/>
    <property type="match status" value="1"/>
</dbReference>
<dbReference type="Gene3D" id="3.40.50.1820">
    <property type="entry name" value="alpha/beta hydrolase"/>
    <property type="match status" value="1"/>
</dbReference>
<dbReference type="Pfam" id="PF12697">
    <property type="entry name" value="Abhydrolase_6"/>
    <property type="match status" value="1"/>
</dbReference>
<dbReference type="OMA" id="NCCKRNT"/>
<dbReference type="OrthoDB" id="408373at2759"/>
<evidence type="ECO:0000313" key="3">
    <source>
        <dbReference type="Proteomes" id="UP000825935"/>
    </source>
</evidence>
<protein>
    <recommendedName>
        <fullName evidence="1">AB hydrolase-1 domain-containing protein</fullName>
    </recommendedName>
</protein>
<gene>
    <name evidence="2" type="ORF">KP509_32G018600</name>
</gene>
<sequence length="218" mass="23998">MICDFAKEFAEEGAVLVGNSIGSLTALAAAAKGGEDLFRGLVLLNCAGAMNRKGLMDENFLIRLLSPIFILIEYLLQKPRVANFLFDRFRRKENIRSILEQQAYRNKASVTDQLVDILHAPSTDPGATDVFVKVFTGDPGPRPEGLMENVSAPVLVLWGDSDIWTPPNGPVANYFRQLSAERNNVAVFSLADVGHCPHDDRPELAAEYILPFLSTVHD</sequence>
<dbReference type="SUPFAM" id="SSF53474">
    <property type="entry name" value="alpha/beta-Hydrolases"/>
    <property type="match status" value="1"/>
</dbReference>